<sequence>MKIMLAFALFWVNGHEQRIFLRQIVLWRNMSTIDRAKYRSPPEFRYVWRVRWALAWALAMTENPLLLAESMLSSLLFGAIMLARWLS</sequence>
<organism evidence="1">
    <name type="scientific">mine drainage metagenome</name>
    <dbReference type="NCBI Taxonomy" id="410659"/>
    <lineage>
        <taxon>unclassified sequences</taxon>
        <taxon>metagenomes</taxon>
        <taxon>ecological metagenomes</taxon>
    </lineage>
</organism>
<dbReference type="EMBL" id="CABR01000076">
    <property type="protein sequence ID" value="CBI10236.1"/>
    <property type="molecule type" value="Genomic_DNA"/>
</dbReference>
<name>E6QSL4_9ZZZZ</name>
<dbReference type="AlphaFoldDB" id="E6QSL4"/>
<protein>
    <submittedName>
        <fullName evidence="1">Uncharacterized protein</fullName>
    </submittedName>
</protein>
<gene>
    <name evidence="1" type="ORF">CARN7_1003</name>
</gene>
<comment type="caution">
    <text evidence="1">The sequence shown here is derived from an EMBL/GenBank/DDBJ whole genome shotgun (WGS) entry which is preliminary data.</text>
</comment>
<accession>E6QSL4</accession>
<evidence type="ECO:0000313" key="1">
    <source>
        <dbReference type="EMBL" id="CBI10236.1"/>
    </source>
</evidence>
<proteinExistence type="predicted"/>
<reference evidence="1" key="1">
    <citation type="submission" date="2009-10" db="EMBL/GenBank/DDBJ databases">
        <title>Diversity of trophic interactions inside an arsenic-rich microbial ecosystem.</title>
        <authorList>
            <person name="Bertin P.N."/>
            <person name="Heinrich-Salmeron A."/>
            <person name="Pelletier E."/>
            <person name="Goulhen-Chollet F."/>
            <person name="Arsene-Ploetze F."/>
            <person name="Gallien S."/>
            <person name="Calteau A."/>
            <person name="Vallenet D."/>
            <person name="Casiot C."/>
            <person name="Chane-Woon-Ming B."/>
            <person name="Giloteaux L."/>
            <person name="Barakat M."/>
            <person name="Bonnefoy V."/>
            <person name="Bruneel O."/>
            <person name="Chandler M."/>
            <person name="Cleiss J."/>
            <person name="Duran R."/>
            <person name="Elbaz-Poulichet F."/>
            <person name="Fonknechten N."/>
            <person name="Lauga B."/>
            <person name="Mornico D."/>
            <person name="Ortet P."/>
            <person name="Schaeffer C."/>
            <person name="Siguier P."/>
            <person name="Alexander Thil Smith A."/>
            <person name="Van Dorsselaer A."/>
            <person name="Weissenbach J."/>
            <person name="Medigue C."/>
            <person name="Le Paslier D."/>
        </authorList>
    </citation>
    <scope>NUCLEOTIDE SEQUENCE</scope>
</reference>